<protein>
    <submittedName>
        <fullName evidence="1">Uncharacterized protein</fullName>
    </submittedName>
</protein>
<dbReference type="RefSeq" id="WP_193304385.1">
    <property type="nucleotide sequence ID" value="NZ_CP097872.1"/>
</dbReference>
<reference evidence="1" key="1">
    <citation type="submission" date="2020-09" db="EMBL/GenBank/DDBJ databases">
        <title>Genome sequence of Vibrio parahaemolyticus isolates.</title>
        <authorList>
            <person name="Hammerl J.A."/>
            <person name="Strauch E."/>
        </authorList>
    </citation>
    <scope>NUCLEOTIDE SEQUENCE</scope>
    <source>
        <strain evidence="1">17-VB00146</strain>
    </source>
</reference>
<accession>A0A9Q3UGM4</accession>
<geneLocation type="plasmid" evidence="2 4">
    <name>pHLD</name>
</geneLocation>
<dbReference type="Proteomes" id="UP000726777">
    <property type="component" value="Unassembled WGS sequence"/>
</dbReference>
<dbReference type="Proteomes" id="UP001156560">
    <property type="component" value="Plasmid pHLD"/>
</dbReference>
<name>A0A9Q3UGM4_VIBPH</name>
<dbReference type="EMBL" id="CP114199">
    <property type="protein sequence ID" value="WAT94041.1"/>
    <property type="molecule type" value="Genomic_DNA"/>
</dbReference>
<evidence type="ECO:0000313" key="1">
    <source>
        <dbReference type="EMBL" id="MCC3807772.1"/>
    </source>
</evidence>
<reference evidence="2" key="2">
    <citation type="submission" date="2022-12" db="EMBL/GenBank/DDBJ databases">
        <title>Vibrio parahaemolyticus become highly virulent by producing novel Tc toxins.</title>
        <authorList>
            <person name="Yang F."/>
            <person name="You Y."/>
            <person name="Lai Q."/>
            <person name="Xu L."/>
            <person name="Li F."/>
        </authorList>
    </citation>
    <scope>NUCLEOTIDE SEQUENCE</scope>
    <source>
        <strain evidence="2">Vp-HL-202005</strain>
        <plasmid evidence="2">pHLD</plasmid>
    </source>
</reference>
<dbReference type="EMBL" id="JACVHL010000030">
    <property type="protein sequence ID" value="MCC3807772.1"/>
    <property type="molecule type" value="Genomic_DNA"/>
</dbReference>
<evidence type="ECO:0000313" key="2">
    <source>
        <dbReference type="EMBL" id="WAT94041.1"/>
    </source>
</evidence>
<keyword evidence="2" id="KW-0614">Plasmid</keyword>
<dbReference type="AlphaFoldDB" id="A0A9Q3UGM4"/>
<gene>
    <name evidence="1" type="ORF">IB292_22380</name>
    <name evidence="2" type="ORF">O1Q84_27805</name>
</gene>
<sequence>MTDITIHLSEHLVVPTTDHSLLELVRQGNFLWPRGATCATQDGDGAIVWWNAAINKVKDARKKAKPHKGLYSLLGIRHEVGQEFYYEGEQEVVASDWKTAVVTLEQFTGLES</sequence>
<evidence type="ECO:0000313" key="4">
    <source>
        <dbReference type="Proteomes" id="UP001156560"/>
    </source>
</evidence>
<evidence type="ECO:0000313" key="3">
    <source>
        <dbReference type="Proteomes" id="UP000726777"/>
    </source>
</evidence>
<organism evidence="1 3">
    <name type="scientific">Vibrio parahaemolyticus</name>
    <dbReference type="NCBI Taxonomy" id="670"/>
    <lineage>
        <taxon>Bacteria</taxon>
        <taxon>Pseudomonadati</taxon>
        <taxon>Pseudomonadota</taxon>
        <taxon>Gammaproteobacteria</taxon>
        <taxon>Vibrionales</taxon>
        <taxon>Vibrionaceae</taxon>
        <taxon>Vibrio</taxon>
    </lineage>
</organism>
<proteinExistence type="predicted"/>